<accession>A0A7Z2GCC5</accession>
<proteinExistence type="predicted"/>
<reference evidence="1 2" key="1">
    <citation type="submission" date="2019-12" db="EMBL/GenBank/DDBJ databases">
        <title>Paraburkholderia acidiphila 7Q-K02 sp. nov and Paraburkholderia acidisoli DHF22 sp. nov., two strains isolated from forest soil.</title>
        <authorList>
            <person name="Gao Z."/>
            <person name="Qiu L."/>
        </authorList>
    </citation>
    <scope>NUCLEOTIDE SEQUENCE [LARGE SCALE GENOMIC DNA]</scope>
    <source>
        <strain evidence="1 2">7Q-K02</strain>
    </source>
</reference>
<name>A0A7Z2GCC5_9BURK</name>
<evidence type="ECO:0000313" key="1">
    <source>
        <dbReference type="EMBL" id="QGZ59202.1"/>
    </source>
</evidence>
<keyword evidence="2" id="KW-1185">Reference proteome</keyword>
<dbReference type="AlphaFoldDB" id="A0A7Z2GCC5"/>
<dbReference type="OrthoDB" id="4205621at2"/>
<dbReference type="KEGG" id="pacp:FAZ97_30200"/>
<evidence type="ECO:0008006" key="3">
    <source>
        <dbReference type="Google" id="ProtNLM"/>
    </source>
</evidence>
<protein>
    <recommendedName>
        <fullName evidence="3">Cupin domain-containing protein</fullName>
    </recommendedName>
</protein>
<dbReference type="EMBL" id="CP046911">
    <property type="protein sequence ID" value="QGZ59202.1"/>
    <property type="molecule type" value="Genomic_DNA"/>
</dbReference>
<dbReference type="RefSeq" id="WP_158762385.1">
    <property type="nucleotide sequence ID" value="NZ_CP046911.1"/>
</dbReference>
<dbReference type="Proteomes" id="UP000434209">
    <property type="component" value="Chromosome 3"/>
</dbReference>
<dbReference type="Gene3D" id="2.60.120.10">
    <property type="entry name" value="Jelly Rolls"/>
    <property type="match status" value="1"/>
</dbReference>
<sequence length="122" mass="13953">MKCLRIYADAQGESHFEDIDIPLTPLELFPNIPPIYLSTWEQVKAVRFGWVPAGLKEADWHTTPVRQFVIWMTGWVEFETSDGDTRHCEPGTVVLCEDTVGKGHRSRHPEEGQFNVFIPLAD</sequence>
<evidence type="ECO:0000313" key="2">
    <source>
        <dbReference type="Proteomes" id="UP000434209"/>
    </source>
</evidence>
<dbReference type="InterPro" id="IPR014710">
    <property type="entry name" value="RmlC-like_jellyroll"/>
</dbReference>
<organism evidence="1 2">
    <name type="scientific">Paraburkholderia acidiphila</name>
    <dbReference type="NCBI Taxonomy" id="2571747"/>
    <lineage>
        <taxon>Bacteria</taxon>
        <taxon>Pseudomonadati</taxon>
        <taxon>Pseudomonadota</taxon>
        <taxon>Betaproteobacteria</taxon>
        <taxon>Burkholderiales</taxon>
        <taxon>Burkholderiaceae</taxon>
        <taxon>Paraburkholderia</taxon>
    </lineage>
</organism>
<gene>
    <name evidence="1" type="ORF">FAZ97_30200</name>
</gene>